<accession>S2ETQ9</accession>
<dbReference type="Proteomes" id="UP000014065">
    <property type="component" value="Unassembled WGS sequence"/>
</dbReference>
<dbReference type="AlphaFoldDB" id="S2ETQ9"/>
<dbReference type="EMBL" id="AHJG01000163">
    <property type="protein sequence ID" value="EPA05719.1"/>
    <property type="molecule type" value="Genomic_DNA"/>
</dbReference>
<keyword evidence="2" id="KW-1133">Transmembrane helix</keyword>
<proteinExistence type="predicted"/>
<feature type="transmembrane region" description="Helical" evidence="2">
    <location>
        <begin position="438"/>
        <end position="459"/>
    </location>
</feature>
<feature type="non-terminal residue" evidence="3">
    <location>
        <position position="571"/>
    </location>
</feature>
<evidence type="ECO:0000256" key="2">
    <source>
        <dbReference type="SAM" id="Phobius"/>
    </source>
</evidence>
<gene>
    <name evidence="3" type="ORF">BG20_I2111</name>
</gene>
<keyword evidence="2" id="KW-0812">Transmembrane</keyword>
<keyword evidence="2" id="KW-0472">Membrane</keyword>
<keyword evidence="4" id="KW-1185">Reference proteome</keyword>
<keyword evidence="1" id="KW-0175">Coiled coil</keyword>
<reference evidence="3 4" key="1">
    <citation type="journal article" date="2012" name="J. Bacteriol.">
        <title>Genome Sequence of "Candidatus Nitrosoarchaeum limnia" BG20, a Low-Salinity Ammonia-Oxidizing Archaeon from the San Francisco Bay Estuary.</title>
        <authorList>
            <person name="Mosier A.C."/>
            <person name="Allen E.E."/>
            <person name="Kim M."/>
            <person name="Ferriera S."/>
            <person name="Francis C.A."/>
        </authorList>
    </citation>
    <scope>NUCLEOTIDE SEQUENCE [LARGE SCALE GENOMIC DNA]</scope>
    <source>
        <strain evidence="3 4">BG20</strain>
    </source>
</reference>
<evidence type="ECO:0008006" key="5">
    <source>
        <dbReference type="Google" id="ProtNLM"/>
    </source>
</evidence>
<protein>
    <recommendedName>
        <fullName evidence="5">Repeat protein</fullName>
    </recommendedName>
</protein>
<evidence type="ECO:0000313" key="3">
    <source>
        <dbReference type="EMBL" id="EPA05719.1"/>
    </source>
</evidence>
<evidence type="ECO:0000256" key="1">
    <source>
        <dbReference type="SAM" id="Coils"/>
    </source>
</evidence>
<sequence length="571" mass="63315">MKISIKNAVLCLAISLLFFVSFDNIFAAEINNSIHTNIYELKIKSSPPGLPIGGSGMYADNTWIKTETAQEEWGAYKFVGWKVDDHWIAGNPATILMETDHTAVAIYSLNPAQTSSSTVTTQDVIDGNAFDLTIISQYGETIGSGSYLEGDTANFSVSEQYVYDKFQDGVRYAFSGWSDGNTPNLMSNSIKMKESKTITALWSKQYRLEILDSAQNMKVIKTSWHNEGSNAALEMKNFEVKADEQTRRTLNEWINVGQNSAIITDPQATTTNILMDSPHKISIDWKNQFYLNVISKYGNISGSGFYDEGTFANASIDSEIQDTGIANTRVVFEGWGGDATSDGTSIQVFMDKPKSVTGIWKKQYQLVVDSEYGTTQGSSWYNEGVLASFGITTPRDPAGLWQQRTFLGWEGSSDATTTSGSILMNGPKTVTAKWNVDYSIAFMNISIMSSAAIIGLIIYKKIKNGSRKKIPQKNTNESISIKSKLLATLGLTKNPDLTNLDGRDDSQNNELNEFEIKEIERKKIAEKELEKNLAAVEFERKAGLMEIERKTGLLEIEQAKKALELESKKLS</sequence>
<evidence type="ECO:0000313" key="4">
    <source>
        <dbReference type="Proteomes" id="UP000014065"/>
    </source>
</evidence>
<comment type="caution">
    <text evidence="3">The sequence shown here is derived from an EMBL/GenBank/DDBJ whole genome shotgun (WGS) entry which is preliminary data.</text>
</comment>
<name>S2ETQ9_9ARCH</name>
<feature type="coiled-coil region" evidence="1">
    <location>
        <begin position="512"/>
        <end position="539"/>
    </location>
</feature>
<organism evidence="3 4">
    <name type="scientific">Candidatus Nitrosarchaeum limnium BG20</name>
    <dbReference type="NCBI Taxonomy" id="859192"/>
    <lineage>
        <taxon>Archaea</taxon>
        <taxon>Nitrososphaerota</taxon>
        <taxon>Nitrososphaeria</taxon>
        <taxon>Nitrosopumilales</taxon>
        <taxon>Nitrosopumilaceae</taxon>
        <taxon>Nitrosarchaeum</taxon>
    </lineage>
</organism>